<protein>
    <submittedName>
        <fullName evidence="9">Formate dehydrogenase subunit gamma</fullName>
    </submittedName>
</protein>
<dbReference type="OrthoDB" id="1808646at2"/>
<dbReference type="STRING" id="112901.SAMN04488500_10246"/>
<dbReference type="GO" id="GO:0036397">
    <property type="term" value="F:formate dehydrogenase (quinone) activity"/>
    <property type="evidence" value="ECO:0007669"/>
    <property type="project" value="TreeGrafter"/>
</dbReference>
<evidence type="ECO:0000256" key="5">
    <source>
        <dbReference type="ARBA" id="ARBA00022989"/>
    </source>
</evidence>
<keyword evidence="5 7" id="KW-1133">Transmembrane helix</keyword>
<evidence type="ECO:0000256" key="6">
    <source>
        <dbReference type="ARBA" id="ARBA00023136"/>
    </source>
</evidence>
<evidence type="ECO:0000256" key="2">
    <source>
        <dbReference type="ARBA" id="ARBA00008622"/>
    </source>
</evidence>
<evidence type="ECO:0000256" key="7">
    <source>
        <dbReference type="SAM" id="Phobius"/>
    </source>
</evidence>
<evidence type="ECO:0000313" key="10">
    <source>
        <dbReference type="Proteomes" id="UP000192738"/>
    </source>
</evidence>
<dbReference type="AlphaFoldDB" id="A0A1W1YQD5"/>
<dbReference type="PRINTS" id="PR00161">
    <property type="entry name" value="NIHGNASECYTB"/>
</dbReference>
<dbReference type="InterPro" id="IPR000516">
    <property type="entry name" value="Ni-dep_Hydgase_cyt-B"/>
</dbReference>
<dbReference type="PANTHER" id="PTHR30074">
    <property type="entry name" value="FORMATE DEHYDROGENASE, NITRATE-INDUCIBLE, CYTOCHROME B556 FDN SUBUNIT"/>
    <property type="match status" value="1"/>
</dbReference>
<dbReference type="GO" id="GO:0009061">
    <property type="term" value="P:anaerobic respiration"/>
    <property type="evidence" value="ECO:0007669"/>
    <property type="project" value="TreeGrafter"/>
</dbReference>
<dbReference type="RefSeq" id="WP_084573965.1">
    <property type="nucleotide sequence ID" value="NZ_CP155572.1"/>
</dbReference>
<comment type="subcellular location">
    <subcellularLocation>
        <location evidence="1">Cell membrane</location>
        <topology evidence="1">Multi-pass membrane protein</topology>
    </subcellularLocation>
</comment>
<dbReference type="Pfam" id="PF01292">
    <property type="entry name" value="Ni_hydr_CYTB"/>
    <property type="match status" value="1"/>
</dbReference>
<dbReference type="GO" id="GO:0022904">
    <property type="term" value="P:respiratory electron transport chain"/>
    <property type="evidence" value="ECO:0007669"/>
    <property type="project" value="InterPro"/>
</dbReference>
<accession>A0A1W1YQD5</accession>
<sequence length="233" mass="26023">MSQHEAHGTRVLKHPFVSRLFHWGLILGFLPAAITGFFIWLKPFSGDFQNLVMQIHISGAVILTVAVIYYCIFGFDRIVAFVRRIFSWDDRDIGWMMVGGGYPQKMLLGKTIPVPPMGKMNSGQKMMGIGMLIGGIILIVTGWGLYAFIPVAPKLAMYWFDMIHLVLGVLLGLGVFMHIFLGIYNWGEFLAMFGDGTQPLSEAKHHNPVWVENEIEQIKKDGTVPVAGQQQAG</sequence>
<organism evidence="9 10">
    <name type="scientific">Sporomusa malonica</name>
    <dbReference type="NCBI Taxonomy" id="112901"/>
    <lineage>
        <taxon>Bacteria</taxon>
        <taxon>Bacillati</taxon>
        <taxon>Bacillota</taxon>
        <taxon>Negativicutes</taxon>
        <taxon>Selenomonadales</taxon>
        <taxon>Sporomusaceae</taxon>
        <taxon>Sporomusa</taxon>
    </lineage>
</organism>
<evidence type="ECO:0000256" key="1">
    <source>
        <dbReference type="ARBA" id="ARBA00004651"/>
    </source>
</evidence>
<keyword evidence="4 7" id="KW-0812">Transmembrane</keyword>
<dbReference type="InterPro" id="IPR051817">
    <property type="entry name" value="FDH_cytochrome_b556_subunit"/>
</dbReference>
<dbReference type="InterPro" id="IPR016174">
    <property type="entry name" value="Di-haem_cyt_TM"/>
</dbReference>
<keyword evidence="3" id="KW-1003">Cell membrane</keyword>
<dbReference type="PANTHER" id="PTHR30074:SF5">
    <property type="entry name" value="FORMATE DEHYDROGENASE, NITRATE-INDUCIBLE, CYTOCHROME B556(FDN) SUBUNIT"/>
    <property type="match status" value="1"/>
</dbReference>
<comment type="similarity">
    <text evidence="2">Belongs to the HupC/HyaC/HydC family.</text>
</comment>
<dbReference type="GO" id="GO:0015944">
    <property type="term" value="P:formate oxidation"/>
    <property type="evidence" value="ECO:0007669"/>
    <property type="project" value="TreeGrafter"/>
</dbReference>
<proteinExistence type="inferred from homology"/>
<evidence type="ECO:0000256" key="3">
    <source>
        <dbReference type="ARBA" id="ARBA00022475"/>
    </source>
</evidence>
<dbReference type="SUPFAM" id="SSF81342">
    <property type="entry name" value="Transmembrane di-heme cytochromes"/>
    <property type="match status" value="1"/>
</dbReference>
<dbReference type="InterPro" id="IPR011577">
    <property type="entry name" value="Cyt_b561_bac/Ni-Hgenase"/>
</dbReference>
<gene>
    <name evidence="9" type="ORF">SAMN04488500_10246</name>
</gene>
<dbReference type="GO" id="GO:0009055">
    <property type="term" value="F:electron transfer activity"/>
    <property type="evidence" value="ECO:0007669"/>
    <property type="project" value="InterPro"/>
</dbReference>
<dbReference type="Proteomes" id="UP000192738">
    <property type="component" value="Unassembled WGS sequence"/>
</dbReference>
<dbReference type="Gene3D" id="1.20.950.20">
    <property type="entry name" value="Transmembrane di-heme cytochromes, Chain C"/>
    <property type="match status" value="1"/>
</dbReference>
<dbReference type="GO" id="GO:0005886">
    <property type="term" value="C:plasma membrane"/>
    <property type="evidence" value="ECO:0007669"/>
    <property type="project" value="UniProtKB-SubCell"/>
</dbReference>
<feature type="transmembrane region" description="Helical" evidence="7">
    <location>
        <begin position="129"/>
        <end position="151"/>
    </location>
</feature>
<keyword evidence="10" id="KW-1185">Reference proteome</keyword>
<feature type="transmembrane region" description="Helical" evidence="7">
    <location>
        <begin position="53"/>
        <end position="75"/>
    </location>
</feature>
<feature type="transmembrane region" description="Helical" evidence="7">
    <location>
        <begin position="20"/>
        <end position="41"/>
    </location>
</feature>
<feature type="transmembrane region" description="Helical" evidence="7">
    <location>
        <begin position="163"/>
        <end position="184"/>
    </location>
</feature>
<dbReference type="GO" id="GO:0009326">
    <property type="term" value="C:formate dehydrogenase complex"/>
    <property type="evidence" value="ECO:0007669"/>
    <property type="project" value="TreeGrafter"/>
</dbReference>
<reference evidence="9 10" key="1">
    <citation type="submission" date="2017-04" db="EMBL/GenBank/DDBJ databases">
        <authorList>
            <person name="Afonso C.L."/>
            <person name="Miller P.J."/>
            <person name="Scott M.A."/>
            <person name="Spackman E."/>
            <person name="Goraichik I."/>
            <person name="Dimitrov K.M."/>
            <person name="Suarez D.L."/>
            <person name="Swayne D.E."/>
        </authorList>
    </citation>
    <scope>NUCLEOTIDE SEQUENCE [LARGE SCALE GENOMIC DNA]</scope>
    <source>
        <strain evidence="9 10">DSM 5090</strain>
    </source>
</reference>
<name>A0A1W1YQD5_9FIRM</name>
<evidence type="ECO:0000313" key="9">
    <source>
        <dbReference type="EMBL" id="SMC38011.1"/>
    </source>
</evidence>
<keyword evidence="6 7" id="KW-0472">Membrane</keyword>
<evidence type="ECO:0000256" key="4">
    <source>
        <dbReference type="ARBA" id="ARBA00022692"/>
    </source>
</evidence>
<dbReference type="GO" id="GO:0005506">
    <property type="term" value="F:iron ion binding"/>
    <property type="evidence" value="ECO:0007669"/>
    <property type="project" value="InterPro"/>
</dbReference>
<dbReference type="EMBL" id="FWXI01000002">
    <property type="protein sequence ID" value="SMC38011.1"/>
    <property type="molecule type" value="Genomic_DNA"/>
</dbReference>
<feature type="domain" description="Cytochrome b561 bacterial/Ni-hydrogenase" evidence="8">
    <location>
        <begin position="14"/>
        <end position="193"/>
    </location>
</feature>
<evidence type="ECO:0000259" key="8">
    <source>
        <dbReference type="Pfam" id="PF01292"/>
    </source>
</evidence>